<dbReference type="NCBIfam" id="TIGR00045">
    <property type="entry name" value="glycerate kinase"/>
    <property type="match status" value="1"/>
</dbReference>
<gene>
    <name evidence="4" type="primary">glxK_8</name>
    <name evidence="4" type="ORF">SDC9_118941</name>
</gene>
<evidence type="ECO:0000256" key="1">
    <source>
        <dbReference type="ARBA" id="ARBA00006284"/>
    </source>
</evidence>
<name>A0A645C2W9_9ZZZZ</name>
<sequence length="358" mass="35712">MKVVIVPDSFKGCSSSAEICEYMKAGVLSVCPDAKISSIPVADGGEGTVDAALLAVGGERVTATVRGPIGEPVTASYAAIGDAAVVEMAQAAGLTLAGGRVGEASTYGVGQLIDHALRHGVRRIILGLGGSGTSDGGCGMAAALGTLFYDKDGKTFIPTGSTLKNIDRIVLGGRLPVEAMCDVDNPLYGPTGAAHVYGPQKGAKDPGALDEGLRHLASLLSADPGAPGAGAAGGLGYGVVAFLGGTLRSGIDTMLDLAHFEDAAAGADLILTGEGRIDGQTARGKVPVGVARRAKPFGVPVVAVCGAVAPGYEAVYKEGVRAVFSVSRGPATLPEAIACTPSAVAAVTADIIRLFELT</sequence>
<dbReference type="PANTHER" id="PTHR21599:SF0">
    <property type="entry name" value="GLYCERATE KINASE"/>
    <property type="match status" value="1"/>
</dbReference>
<dbReference type="Gene3D" id="3.90.1510.10">
    <property type="entry name" value="Glycerate kinase, domain 2"/>
    <property type="match status" value="1"/>
</dbReference>
<evidence type="ECO:0000256" key="3">
    <source>
        <dbReference type="ARBA" id="ARBA00022777"/>
    </source>
</evidence>
<protein>
    <submittedName>
        <fullName evidence="4">Glycerate 3-kinase</fullName>
        <ecNumber evidence="4">2.7.1.31</ecNumber>
    </submittedName>
</protein>
<accession>A0A645C2W9</accession>
<reference evidence="4" key="1">
    <citation type="submission" date="2019-08" db="EMBL/GenBank/DDBJ databases">
        <authorList>
            <person name="Kucharzyk K."/>
            <person name="Murdoch R.W."/>
            <person name="Higgins S."/>
            <person name="Loffler F."/>
        </authorList>
    </citation>
    <scope>NUCLEOTIDE SEQUENCE</scope>
</reference>
<dbReference type="EC" id="2.7.1.31" evidence="4"/>
<evidence type="ECO:0000256" key="2">
    <source>
        <dbReference type="ARBA" id="ARBA00022679"/>
    </source>
</evidence>
<comment type="caution">
    <text evidence="4">The sequence shown here is derived from an EMBL/GenBank/DDBJ whole genome shotgun (WGS) entry which is preliminary data.</text>
</comment>
<dbReference type="GO" id="GO:0031388">
    <property type="term" value="P:organic acid phosphorylation"/>
    <property type="evidence" value="ECO:0007669"/>
    <property type="project" value="InterPro"/>
</dbReference>
<evidence type="ECO:0000313" key="4">
    <source>
        <dbReference type="EMBL" id="MPM71969.1"/>
    </source>
</evidence>
<dbReference type="Pfam" id="PF02595">
    <property type="entry name" value="Gly_kinase"/>
    <property type="match status" value="1"/>
</dbReference>
<organism evidence="4">
    <name type="scientific">bioreactor metagenome</name>
    <dbReference type="NCBI Taxonomy" id="1076179"/>
    <lineage>
        <taxon>unclassified sequences</taxon>
        <taxon>metagenomes</taxon>
        <taxon>ecological metagenomes</taxon>
    </lineage>
</organism>
<dbReference type="EMBL" id="VSSQ01024447">
    <property type="protein sequence ID" value="MPM71969.1"/>
    <property type="molecule type" value="Genomic_DNA"/>
</dbReference>
<dbReference type="Gene3D" id="3.40.50.10350">
    <property type="entry name" value="Glycerate kinase, domain 1"/>
    <property type="match status" value="1"/>
</dbReference>
<comment type="similarity">
    <text evidence="1">Belongs to the glycerate kinase type-1 family.</text>
</comment>
<keyword evidence="2 4" id="KW-0808">Transferase</keyword>
<dbReference type="AlphaFoldDB" id="A0A645C2W9"/>
<dbReference type="GO" id="GO:0008887">
    <property type="term" value="F:glycerate kinase activity"/>
    <property type="evidence" value="ECO:0007669"/>
    <property type="project" value="UniProtKB-EC"/>
</dbReference>
<dbReference type="InterPro" id="IPR018193">
    <property type="entry name" value="Glyc_kinase_flavodox-like_fold"/>
</dbReference>
<dbReference type="InterPro" id="IPR004381">
    <property type="entry name" value="Glycerate_kinase"/>
</dbReference>
<dbReference type="InterPro" id="IPR036129">
    <property type="entry name" value="Glycerate_kinase_sf"/>
</dbReference>
<dbReference type="SUPFAM" id="SSF110738">
    <property type="entry name" value="Glycerate kinase I"/>
    <property type="match status" value="1"/>
</dbReference>
<dbReference type="PIRSF" id="PIRSF006078">
    <property type="entry name" value="GlxK"/>
    <property type="match status" value="1"/>
</dbReference>
<dbReference type="PANTHER" id="PTHR21599">
    <property type="entry name" value="GLYCERATE KINASE"/>
    <property type="match status" value="1"/>
</dbReference>
<proteinExistence type="inferred from homology"/>
<dbReference type="InterPro" id="IPR018197">
    <property type="entry name" value="Glycerate_kinase_RE-like"/>
</dbReference>
<keyword evidence="3 4" id="KW-0418">Kinase</keyword>